<evidence type="ECO:0000313" key="3">
    <source>
        <dbReference type="Proteomes" id="UP001652504"/>
    </source>
</evidence>
<dbReference type="InterPro" id="IPR036249">
    <property type="entry name" value="Thioredoxin-like_sf"/>
</dbReference>
<sequence length="274" mass="30502">MTSTRSILFFATLLSLLLGFSGSSFAAGKAEYQEALPEYTYVEDARYMENLTAAKTNAEERGKPLMVVFGASWCHDSRALSVAFSHPQVAPVLKDNFEVLFIDIGYYQDRRDATMALGYPGYFATPTVLIVSEPASPSPDIDAILTFQHAASLSVDTIAKFIQDYPNRKERSAASFIPKNKHGAQLQLHAKNLTDRLQRGFEKLGVLLKQEDQTGDADDEKLNQLWQEVKAYRMALQGALHHSSEQARSLDEGAPSRLAITEQRFGPYSWEVGE</sequence>
<evidence type="ECO:0000313" key="2">
    <source>
        <dbReference type="EMBL" id="MCV2883717.1"/>
    </source>
</evidence>
<dbReference type="Proteomes" id="UP001652504">
    <property type="component" value="Unassembled WGS sequence"/>
</dbReference>
<accession>A0ABT3A619</accession>
<dbReference type="EMBL" id="JAOWKX010000001">
    <property type="protein sequence ID" value="MCV2883717.1"/>
    <property type="molecule type" value="Genomic_DNA"/>
</dbReference>
<dbReference type="Gene3D" id="3.40.30.10">
    <property type="entry name" value="Glutaredoxin"/>
    <property type="match status" value="1"/>
</dbReference>
<keyword evidence="3" id="KW-1185">Reference proteome</keyword>
<gene>
    <name evidence="2" type="ORF">OE749_03245</name>
</gene>
<organism evidence="2 3">
    <name type="scientific">Fluctibacter corallii</name>
    <dbReference type="NCBI Taxonomy" id="2984329"/>
    <lineage>
        <taxon>Bacteria</taxon>
        <taxon>Pseudomonadati</taxon>
        <taxon>Pseudomonadota</taxon>
        <taxon>Gammaproteobacteria</taxon>
        <taxon>Alteromonadales</taxon>
        <taxon>Alteromonadaceae</taxon>
        <taxon>Fluctibacter</taxon>
    </lineage>
</organism>
<keyword evidence="1" id="KW-0732">Signal</keyword>
<dbReference type="Pfam" id="PF13899">
    <property type="entry name" value="Thioredoxin_7"/>
    <property type="match status" value="1"/>
</dbReference>
<reference evidence="2 3" key="1">
    <citation type="submission" date="2022-10" db="EMBL/GenBank/DDBJ databases">
        <title>Aestuariibacter sp. AA17 isolated from Montipora capitata coral fragment.</title>
        <authorList>
            <person name="Emsley S.A."/>
            <person name="Pfannmuller K.M."/>
            <person name="Loughran R.M."/>
            <person name="Shlafstein M."/>
            <person name="Papke E."/>
            <person name="Saw J.H."/>
            <person name="Ushijima B."/>
            <person name="Videau P."/>
        </authorList>
    </citation>
    <scope>NUCLEOTIDE SEQUENCE [LARGE SCALE GENOMIC DNA]</scope>
    <source>
        <strain evidence="2 3">AA17</strain>
    </source>
</reference>
<dbReference type="SUPFAM" id="SSF52833">
    <property type="entry name" value="Thioredoxin-like"/>
    <property type="match status" value="1"/>
</dbReference>
<feature type="chain" id="PRO_5045839489" evidence="1">
    <location>
        <begin position="27"/>
        <end position="274"/>
    </location>
</feature>
<protein>
    <submittedName>
        <fullName evidence="2">Thioredoxin family protein</fullName>
    </submittedName>
</protein>
<evidence type="ECO:0000256" key="1">
    <source>
        <dbReference type="SAM" id="SignalP"/>
    </source>
</evidence>
<feature type="signal peptide" evidence="1">
    <location>
        <begin position="1"/>
        <end position="26"/>
    </location>
</feature>
<dbReference type="RefSeq" id="WP_263710913.1">
    <property type="nucleotide sequence ID" value="NZ_JAOWKX010000001.1"/>
</dbReference>
<proteinExistence type="predicted"/>
<name>A0ABT3A619_9ALTE</name>
<comment type="caution">
    <text evidence="2">The sequence shown here is derived from an EMBL/GenBank/DDBJ whole genome shotgun (WGS) entry which is preliminary data.</text>
</comment>